<dbReference type="AlphaFoldDB" id="A0A7W4ZCR9"/>
<keyword evidence="1" id="KW-1133">Transmembrane helix</keyword>
<dbReference type="Proteomes" id="UP000535937">
    <property type="component" value="Unassembled WGS sequence"/>
</dbReference>
<feature type="transmembrane region" description="Helical" evidence="1">
    <location>
        <begin position="20"/>
        <end position="39"/>
    </location>
</feature>
<dbReference type="SUPFAM" id="SSF52833">
    <property type="entry name" value="Thioredoxin-like"/>
    <property type="match status" value="1"/>
</dbReference>
<protein>
    <recommendedName>
        <fullName evidence="4">Cytochrome oxidase Cu insertion factor, SCO1/SenC/PrrC family</fullName>
    </recommendedName>
</protein>
<keyword evidence="3" id="KW-1185">Reference proteome</keyword>
<reference evidence="2 3" key="1">
    <citation type="submission" date="2020-08" db="EMBL/GenBank/DDBJ databases">
        <title>Genomic Encyclopedia of Type Strains, Phase III (KMG-III): the genomes of soil and plant-associated and newly described type strains.</title>
        <authorList>
            <person name="Whitman W."/>
        </authorList>
    </citation>
    <scope>NUCLEOTIDE SEQUENCE [LARGE SCALE GENOMIC DNA]</scope>
    <source>
        <strain evidence="2 3">CECT 8799</strain>
    </source>
</reference>
<keyword evidence="1" id="KW-0472">Membrane</keyword>
<proteinExistence type="predicted"/>
<gene>
    <name evidence="2" type="ORF">FHS09_004455</name>
</gene>
<sequence length="207" mass="23482">MNNNYNPATEEKPTGVGRFQALSVIASVVLPMLAAYIVFRTGIGMPEGTVNQGELLQPPRSIEHLPLLKPSGTRLDLLSESPRWRYLILPGGDCTAECEKLLYTTRQVHIRLGEKADRVERLLVSATPLSEERRAQLREQHPRLRFAVQESAALDGLLRDTNHPRLERVSTLLVDQRGFAMMVYDNHHSGNQLLKDIKRLLKYSYDK</sequence>
<evidence type="ECO:0000256" key="1">
    <source>
        <dbReference type="SAM" id="Phobius"/>
    </source>
</evidence>
<dbReference type="RefSeq" id="WP_183463915.1">
    <property type="nucleotide sequence ID" value="NZ_JACHWZ010000039.1"/>
</dbReference>
<name>A0A7W4ZCR9_9GAMM</name>
<organism evidence="2 3">
    <name type="scientific">Microbulbifer rhizosphaerae</name>
    <dbReference type="NCBI Taxonomy" id="1562603"/>
    <lineage>
        <taxon>Bacteria</taxon>
        <taxon>Pseudomonadati</taxon>
        <taxon>Pseudomonadota</taxon>
        <taxon>Gammaproteobacteria</taxon>
        <taxon>Cellvibrionales</taxon>
        <taxon>Microbulbiferaceae</taxon>
        <taxon>Microbulbifer</taxon>
    </lineage>
</organism>
<evidence type="ECO:0008006" key="4">
    <source>
        <dbReference type="Google" id="ProtNLM"/>
    </source>
</evidence>
<accession>A0A7W4ZCR9</accession>
<evidence type="ECO:0000313" key="2">
    <source>
        <dbReference type="EMBL" id="MBB3063595.1"/>
    </source>
</evidence>
<keyword evidence="1" id="KW-0812">Transmembrane</keyword>
<dbReference type="EMBL" id="JACHWZ010000039">
    <property type="protein sequence ID" value="MBB3063595.1"/>
    <property type="molecule type" value="Genomic_DNA"/>
</dbReference>
<evidence type="ECO:0000313" key="3">
    <source>
        <dbReference type="Proteomes" id="UP000535937"/>
    </source>
</evidence>
<dbReference type="InterPro" id="IPR036249">
    <property type="entry name" value="Thioredoxin-like_sf"/>
</dbReference>
<comment type="caution">
    <text evidence="2">The sequence shown here is derived from an EMBL/GenBank/DDBJ whole genome shotgun (WGS) entry which is preliminary data.</text>
</comment>